<evidence type="ECO:0000256" key="6">
    <source>
        <dbReference type="ARBA" id="ARBA00023136"/>
    </source>
</evidence>
<organism evidence="9">
    <name type="scientific">Acididesulfobacillus acetoxydans</name>
    <dbReference type="NCBI Taxonomy" id="1561005"/>
    <lineage>
        <taxon>Bacteria</taxon>
        <taxon>Bacillati</taxon>
        <taxon>Bacillota</taxon>
        <taxon>Clostridia</taxon>
        <taxon>Eubacteriales</taxon>
        <taxon>Peptococcaceae</taxon>
        <taxon>Acididesulfobacillus</taxon>
    </lineage>
</organism>
<dbReference type="PROSITE" id="PS50928">
    <property type="entry name" value="ABC_TM1"/>
    <property type="match status" value="1"/>
</dbReference>
<dbReference type="PANTHER" id="PTHR32243:SF18">
    <property type="entry name" value="INNER MEMBRANE ABC TRANSPORTER PERMEASE PROTEIN YCJP"/>
    <property type="match status" value="1"/>
</dbReference>
<dbReference type="CDD" id="cd06261">
    <property type="entry name" value="TM_PBP2"/>
    <property type="match status" value="1"/>
</dbReference>
<keyword evidence="3" id="KW-1003">Cell membrane</keyword>
<keyword evidence="6 7" id="KW-0472">Membrane</keyword>
<dbReference type="Gene3D" id="1.10.3720.10">
    <property type="entry name" value="MetI-like"/>
    <property type="match status" value="1"/>
</dbReference>
<protein>
    <submittedName>
        <fullName evidence="10">ABC transporter, permease protein</fullName>
    </submittedName>
    <submittedName>
        <fullName evidence="9">Binding-protein-dependent transport system inner membrane component</fullName>
    </submittedName>
</protein>
<evidence type="ECO:0000256" key="3">
    <source>
        <dbReference type="ARBA" id="ARBA00022475"/>
    </source>
</evidence>
<evidence type="ECO:0000313" key="10">
    <source>
        <dbReference type="EMBL" id="CEJ06032.1"/>
    </source>
</evidence>
<keyword evidence="5 7" id="KW-1133">Transmembrane helix</keyword>
<evidence type="ECO:0000256" key="2">
    <source>
        <dbReference type="ARBA" id="ARBA00022448"/>
    </source>
</evidence>
<evidence type="ECO:0000313" key="11">
    <source>
        <dbReference type="Proteomes" id="UP001071230"/>
    </source>
</evidence>
<dbReference type="EMBL" id="LR746496">
    <property type="protein sequence ID" value="CAA7603253.1"/>
    <property type="molecule type" value="Genomic_DNA"/>
</dbReference>
<dbReference type="Proteomes" id="UP000836597">
    <property type="component" value="Chromosome"/>
</dbReference>
<accession>A0A8S0VYP5</accession>
<feature type="transmembrane region" description="Helical" evidence="7">
    <location>
        <begin position="172"/>
        <end position="194"/>
    </location>
</feature>
<dbReference type="KEGG" id="aacx:DEACI_4076"/>
<dbReference type="GO" id="GO:0005886">
    <property type="term" value="C:plasma membrane"/>
    <property type="evidence" value="ECO:0007669"/>
    <property type="project" value="UniProtKB-SubCell"/>
</dbReference>
<dbReference type="PANTHER" id="PTHR32243">
    <property type="entry name" value="MALTOSE TRANSPORT SYSTEM PERMEASE-RELATED"/>
    <property type="match status" value="1"/>
</dbReference>
<feature type="transmembrane region" description="Helical" evidence="7">
    <location>
        <begin position="95"/>
        <end position="119"/>
    </location>
</feature>
<reference evidence="9" key="2">
    <citation type="submission" date="2020-01" db="EMBL/GenBank/DDBJ databases">
        <authorList>
            <person name="Hornung B."/>
        </authorList>
    </citation>
    <scope>NUCLEOTIDE SEQUENCE</scope>
    <source>
        <strain evidence="9">PacBioINE</strain>
    </source>
</reference>
<evidence type="ECO:0000256" key="5">
    <source>
        <dbReference type="ARBA" id="ARBA00022989"/>
    </source>
</evidence>
<dbReference type="Pfam" id="PF00528">
    <property type="entry name" value="BPD_transp_1"/>
    <property type="match status" value="1"/>
</dbReference>
<reference evidence="10" key="1">
    <citation type="submission" date="2014-11" db="EMBL/GenBank/DDBJ databases">
        <authorList>
            <person name="Hornung B.V."/>
        </authorList>
    </citation>
    <scope>NUCLEOTIDE SEQUENCE</scope>
    <source>
        <strain evidence="10">INE</strain>
    </source>
</reference>
<evidence type="ECO:0000313" key="9">
    <source>
        <dbReference type="EMBL" id="CAA7603253.1"/>
    </source>
</evidence>
<gene>
    <name evidence="10" type="ORF">DEACI_0478</name>
    <name evidence="9" type="ORF">DEACI_4076</name>
</gene>
<dbReference type="InterPro" id="IPR050901">
    <property type="entry name" value="BP-dep_ABC_trans_perm"/>
</dbReference>
<comment type="subcellular location">
    <subcellularLocation>
        <location evidence="1 7">Cell membrane</location>
        <topology evidence="1 7">Multi-pass membrane protein</topology>
    </subcellularLocation>
</comment>
<keyword evidence="2 7" id="KW-0813">Transport</keyword>
<dbReference type="SUPFAM" id="SSF161098">
    <property type="entry name" value="MetI-like"/>
    <property type="match status" value="1"/>
</dbReference>
<dbReference type="InterPro" id="IPR035906">
    <property type="entry name" value="MetI-like_sf"/>
</dbReference>
<comment type="similarity">
    <text evidence="7">Belongs to the binding-protein-dependent transport system permease family.</text>
</comment>
<feature type="domain" description="ABC transmembrane type-1" evidence="8">
    <location>
        <begin position="60"/>
        <end position="251"/>
    </location>
</feature>
<proteinExistence type="inferred from homology"/>
<dbReference type="AlphaFoldDB" id="A0A8S0VYP5"/>
<evidence type="ECO:0000256" key="4">
    <source>
        <dbReference type="ARBA" id="ARBA00022692"/>
    </source>
</evidence>
<sequence length="266" mass="29351">MWIVLIGWLLFALGPYIWMFLTSIKPTSELFARPMHYLPQHGTLAAYRELISTTPFLEFMEHSLLVAAFTAMFTLLLATPAGFSLSRHTFKGKKVVLSLLISSQFFPSILLVLALYPIMRSTGLIHTMSGLIVVYTAFVTPFTTWLMKGFFDGIPKDVDEAAKVDGCSEFEVIWYVLLPVLVPGLVAAGAYIVIFSWNEFLFALTFASNTGASTLPVGLNTFIGDYITRWDLLTAGGVVSAIPIVIFFMLIQKRLISGLTAGAVKS</sequence>
<dbReference type="InterPro" id="IPR000515">
    <property type="entry name" value="MetI-like"/>
</dbReference>
<evidence type="ECO:0000259" key="8">
    <source>
        <dbReference type="PROSITE" id="PS50928"/>
    </source>
</evidence>
<evidence type="ECO:0000256" key="1">
    <source>
        <dbReference type="ARBA" id="ARBA00004651"/>
    </source>
</evidence>
<dbReference type="Proteomes" id="UP001071230">
    <property type="component" value="Unassembled WGS sequence"/>
</dbReference>
<dbReference type="EMBL" id="CDGJ01000012">
    <property type="protein sequence ID" value="CEJ06032.1"/>
    <property type="molecule type" value="Genomic_DNA"/>
</dbReference>
<dbReference type="GO" id="GO:0055085">
    <property type="term" value="P:transmembrane transport"/>
    <property type="evidence" value="ECO:0007669"/>
    <property type="project" value="InterPro"/>
</dbReference>
<feature type="transmembrane region" description="Helical" evidence="7">
    <location>
        <begin position="131"/>
        <end position="151"/>
    </location>
</feature>
<name>A0A8S0VYP5_9FIRM</name>
<keyword evidence="4 7" id="KW-0812">Transmembrane</keyword>
<keyword evidence="11" id="KW-1185">Reference proteome</keyword>
<evidence type="ECO:0000256" key="7">
    <source>
        <dbReference type="RuleBase" id="RU363032"/>
    </source>
</evidence>
<feature type="transmembrane region" description="Helical" evidence="7">
    <location>
        <begin position="230"/>
        <end position="251"/>
    </location>
</feature>
<feature type="transmembrane region" description="Helical" evidence="7">
    <location>
        <begin position="64"/>
        <end position="83"/>
    </location>
</feature>